<name>A0A9N9CMC8_FUNMO</name>
<reference evidence="1" key="1">
    <citation type="submission" date="2021-06" db="EMBL/GenBank/DDBJ databases">
        <authorList>
            <person name="Kallberg Y."/>
            <person name="Tangrot J."/>
            <person name="Rosling A."/>
        </authorList>
    </citation>
    <scope>NUCLEOTIDE SEQUENCE</scope>
    <source>
        <strain evidence="1">87-6 pot B 2015</strain>
    </source>
</reference>
<keyword evidence="2" id="KW-1185">Reference proteome</keyword>
<comment type="caution">
    <text evidence="1">The sequence shown here is derived from an EMBL/GenBank/DDBJ whole genome shotgun (WGS) entry which is preliminary data.</text>
</comment>
<evidence type="ECO:0000313" key="2">
    <source>
        <dbReference type="Proteomes" id="UP000789375"/>
    </source>
</evidence>
<dbReference type="EMBL" id="CAJVPP010002711">
    <property type="protein sequence ID" value="CAG8609002.1"/>
    <property type="molecule type" value="Genomic_DNA"/>
</dbReference>
<protein>
    <submittedName>
        <fullName evidence="1">1334_t:CDS:1</fullName>
    </submittedName>
</protein>
<evidence type="ECO:0000313" key="1">
    <source>
        <dbReference type="EMBL" id="CAG8609002.1"/>
    </source>
</evidence>
<feature type="non-terminal residue" evidence="1">
    <location>
        <position position="1"/>
    </location>
</feature>
<gene>
    <name evidence="1" type="ORF">FMOSSE_LOCUS9355</name>
</gene>
<accession>A0A9N9CMC8</accession>
<organism evidence="1 2">
    <name type="scientific">Funneliformis mosseae</name>
    <name type="common">Endomycorrhizal fungus</name>
    <name type="synonym">Glomus mosseae</name>
    <dbReference type="NCBI Taxonomy" id="27381"/>
    <lineage>
        <taxon>Eukaryota</taxon>
        <taxon>Fungi</taxon>
        <taxon>Fungi incertae sedis</taxon>
        <taxon>Mucoromycota</taxon>
        <taxon>Glomeromycotina</taxon>
        <taxon>Glomeromycetes</taxon>
        <taxon>Glomerales</taxon>
        <taxon>Glomeraceae</taxon>
        <taxon>Funneliformis</taxon>
    </lineage>
</organism>
<proteinExistence type="predicted"/>
<sequence length="116" mass="13253">PTTARHNKPNQSSNLLAKHVNAIDDKHHAFLIKCDGDAESGKPATPNFVNMTTRLAKTNRHEITEKLTIKKLEKKILCMLFESKEHFNSPELLQLFIELKDAIRLDRCIKPILVII</sequence>
<dbReference type="AlphaFoldDB" id="A0A9N9CMC8"/>
<dbReference type="Proteomes" id="UP000789375">
    <property type="component" value="Unassembled WGS sequence"/>
</dbReference>